<keyword evidence="3" id="KW-1185">Reference proteome</keyword>
<dbReference type="GO" id="GO:0005576">
    <property type="term" value="C:extracellular region"/>
    <property type="evidence" value="ECO:0007669"/>
    <property type="project" value="TreeGrafter"/>
</dbReference>
<protein>
    <recommendedName>
        <fullName evidence="4">Spaetzle domain-containing protein</fullName>
    </recommendedName>
</protein>
<dbReference type="PANTHER" id="PTHR23199">
    <property type="entry name" value="NEUROTROPHIN 1-RELATED"/>
    <property type="match status" value="1"/>
</dbReference>
<dbReference type="OrthoDB" id="6777644at2759"/>
<dbReference type="Proteomes" id="UP000051574">
    <property type="component" value="Unassembled WGS sequence"/>
</dbReference>
<dbReference type="GO" id="GO:0008083">
    <property type="term" value="F:growth factor activity"/>
    <property type="evidence" value="ECO:0007669"/>
    <property type="project" value="TreeGrafter"/>
</dbReference>
<accession>A0A0T6B2E8</accession>
<evidence type="ECO:0000313" key="2">
    <source>
        <dbReference type="EMBL" id="KRT81513.1"/>
    </source>
</evidence>
<dbReference type="InterPro" id="IPR052444">
    <property type="entry name" value="Spz/Toll_ligand-like"/>
</dbReference>
<evidence type="ECO:0000313" key="3">
    <source>
        <dbReference type="Proteomes" id="UP000051574"/>
    </source>
</evidence>
<dbReference type="SUPFAM" id="SSF57501">
    <property type="entry name" value="Cystine-knot cytokines"/>
    <property type="match status" value="1"/>
</dbReference>
<dbReference type="EMBL" id="LJIG01016134">
    <property type="protein sequence ID" value="KRT81513.1"/>
    <property type="molecule type" value="Genomic_DNA"/>
</dbReference>
<reference evidence="2 3" key="1">
    <citation type="submission" date="2015-09" db="EMBL/GenBank/DDBJ databases">
        <title>Draft genome of the scarab beetle Oryctes borbonicus.</title>
        <authorList>
            <person name="Meyer J.M."/>
            <person name="Markov G.V."/>
            <person name="Baskaran P."/>
            <person name="Herrmann M."/>
            <person name="Sommer R.J."/>
            <person name="Roedelsperger C."/>
        </authorList>
    </citation>
    <scope>NUCLEOTIDE SEQUENCE [LARGE SCALE GENOMIC DNA]</scope>
    <source>
        <strain evidence="2">OB123</strain>
        <tissue evidence="2">Whole animal</tissue>
    </source>
</reference>
<evidence type="ECO:0000256" key="1">
    <source>
        <dbReference type="SAM" id="SignalP"/>
    </source>
</evidence>
<comment type="caution">
    <text evidence="2">The sequence shown here is derived from an EMBL/GenBank/DDBJ whole genome shotgun (WGS) entry which is preliminary data.</text>
</comment>
<organism evidence="2 3">
    <name type="scientific">Oryctes borbonicus</name>
    <dbReference type="NCBI Taxonomy" id="1629725"/>
    <lineage>
        <taxon>Eukaryota</taxon>
        <taxon>Metazoa</taxon>
        <taxon>Ecdysozoa</taxon>
        <taxon>Arthropoda</taxon>
        <taxon>Hexapoda</taxon>
        <taxon>Insecta</taxon>
        <taxon>Pterygota</taxon>
        <taxon>Neoptera</taxon>
        <taxon>Endopterygota</taxon>
        <taxon>Coleoptera</taxon>
        <taxon>Polyphaga</taxon>
        <taxon>Scarabaeiformia</taxon>
        <taxon>Scarabaeidae</taxon>
        <taxon>Dynastinae</taxon>
        <taxon>Oryctes</taxon>
    </lineage>
</organism>
<gene>
    <name evidence="2" type="ORF">AMK59_5784</name>
</gene>
<feature type="signal peptide" evidence="1">
    <location>
        <begin position="1"/>
        <end position="21"/>
    </location>
</feature>
<sequence length="174" mass="19444">MTSVLLSVTIIFICFLGDSLAKPGYSASVDYFDTSLASGCSPLANLCNNTANYPYEQIRVALKKFPGYHTYFGTIMSIPKRRDRRQLDENTGSDICQTKISKMLPRVGINTNKEVLTIVNTGDWKQEVPYVECLNGKCKPMEKVVELVVLNKDGDLARDKFSVPFTCRMHSVTS</sequence>
<dbReference type="GO" id="GO:0045087">
    <property type="term" value="P:innate immune response"/>
    <property type="evidence" value="ECO:0007669"/>
    <property type="project" value="TreeGrafter"/>
</dbReference>
<dbReference type="GO" id="GO:0021556">
    <property type="term" value="P:central nervous system formation"/>
    <property type="evidence" value="ECO:0007669"/>
    <property type="project" value="TreeGrafter"/>
</dbReference>
<dbReference type="InterPro" id="IPR029034">
    <property type="entry name" value="Cystine-knot_cytokine"/>
</dbReference>
<proteinExistence type="predicted"/>
<name>A0A0T6B2E8_9SCAR</name>
<dbReference type="GO" id="GO:0005121">
    <property type="term" value="F:Toll binding"/>
    <property type="evidence" value="ECO:0007669"/>
    <property type="project" value="TreeGrafter"/>
</dbReference>
<dbReference type="Gene3D" id="2.10.90.10">
    <property type="entry name" value="Cystine-knot cytokines"/>
    <property type="match status" value="1"/>
</dbReference>
<dbReference type="AlphaFoldDB" id="A0A0T6B2E8"/>
<feature type="chain" id="PRO_5006668328" description="Spaetzle domain-containing protein" evidence="1">
    <location>
        <begin position="22"/>
        <end position="174"/>
    </location>
</feature>
<dbReference type="PANTHER" id="PTHR23199:SF12">
    <property type="entry name" value="NEUROTROPHIN 1-RELATED"/>
    <property type="match status" value="1"/>
</dbReference>
<evidence type="ECO:0008006" key="4">
    <source>
        <dbReference type="Google" id="ProtNLM"/>
    </source>
</evidence>
<keyword evidence="1" id="KW-0732">Signal</keyword>